<keyword evidence="4 5" id="KW-0067">ATP-binding</keyword>
<dbReference type="PROSITE" id="PS00108">
    <property type="entry name" value="PROTEIN_KINASE_ST"/>
    <property type="match status" value="1"/>
</dbReference>
<comment type="caution">
    <text evidence="9">The sequence shown here is derived from an EMBL/GenBank/DDBJ whole genome shotgun (WGS) entry which is preliminary data.</text>
</comment>
<dbReference type="PANTHER" id="PTHR43289">
    <property type="entry name" value="MITOGEN-ACTIVATED PROTEIN KINASE KINASE KINASE 20-RELATED"/>
    <property type="match status" value="1"/>
</dbReference>
<feature type="compositionally biased region" description="Pro residues" evidence="6">
    <location>
        <begin position="301"/>
        <end position="310"/>
    </location>
</feature>
<dbReference type="RefSeq" id="WP_328796167.1">
    <property type="nucleotide sequence ID" value="NZ_JACGWZ010000004.1"/>
</dbReference>
<keyword evidence="3 9" id="KW-0418">Kinase</keyword>
<proteinExistence type="predicted"/>
<feature type="compositionally biased region" description="Pro residues" evidence="6">
    <location>
        <begin position="318"/>
        <end position="328"/>
    </location>
</feature>
<evidence type="ECO:0000256" key="7">
    <source>
        <dbReference type="SAM" id="Phobius"/>
    </source>
</evidence>
<evidence type="ECO:0000256" key="3">
    <source>
        <dbReference type="ARBA" id="ARBA00022777"/>
    </source>
</evidence>
<keyword evidence="10" id="KW-1185">Reference proteome</keyword>
<feature type="domain" description="Protein kinase" evidence="8">
    <location>
        <begin position="17"/>
        <end position="276"/>
    </location>
</feature>
<gene>
    <name evidence="9" type="ORF">FHX42_003096</name>
</gene>
<name>A0A839DXY1_9PSEU</name>
<sequence>MDVQPLLAGEPSRVGDYRLLARLGKGSMGSVYLARSRGGRTVAVKVVRSDLAEDPQFRERFRREAAISRTVGGFWTAAVVDADPEAEQPWLATEYVPGPTLHQAVAENGPLPEQTVGALAAGLAEALGAIHAADLVHRDLKPANVLIGPDGPRVIDFGISRVMSSSAMTATGTFFGTPGYFSPEQTEGSEVGPASDVFSLGAVLVFAATGHGPFGEDGTVAMLYRVVNSEPEVGDVPASLRPLVAACLAKKPAERPTPTMILDRVGGAGPQGRQWLPAQVTALIDENTTRLQSMDEVVPATPEPQSPRPPTRAYDPVLPEPPVAPPPRQAEAAGPSHPRTASSKPAGAPLVRKDNPGAVFRTGRRSGAVAYAAMVFLLAYGAYASRGAIEIAENARVIFLLGVGCLVLSGVLSLVRALLPGLRLKVNSDGLLVSRVGLSRQIPWNHVSRVGLVGSGKKQTVAVWVAAGTPAPRSTWWHRVRGYHGGTKVFPVGSTGGLWTRRWQAKRMRDALYRYAPRVYDARLL</sequence>
<evidence type="ECO:0000256" key="2">
    <source>
        <dbReference type="ARBA" id="ARBA00022741"/>
    </source>
</evidence>
<dbReference type="Proteomes" id="UP000569329">
    <property type="component" value="Unassembled WGS sequence"/>
</dbReference>
<evidence type="ECO:0000256" key="4">
    <source>
        <dbReference type="ARBA" id="ARBA00022840"/>
    </source>
</evidence>
<organism evidence="9 10">
    <name type="scientific">Halosaccharopolyspora lacisalsi</name>
    <dbReference type="NCBI Taxonomy" id="1000566"/>
    <lineage>
        <taxon>Bacteria</taxon>
        <taxon>Bacillati</taxon>
        <taxon>Actinomycetota</taxon>
        <taxon>Actinomycetes</taxon>
        <taxon>Pseudonocardiales</taxon>
        <taxon>Pseudonocardiaceae</taxon>
        <taxon>Halosaccharopolyspora</taxon>
    </lineage>
</organism>
<dbReference type="SUPFAM" id="SSF56112">
    <property type="entry name" value="Protein kinase-like (PK-like)"/>
    <property type="match status" value="1"/>
</dbReference>
<dbReference type="Pfam" id="PF00069">
    <property type="entry name" value="Pkinase"/>
    <property type="match status" value="1"/>
</dbReference>
<feature type="binding site" evidence="5">
    <location>
        <position position="45"/>
    </location>
    <ligand>
        <name>ATP</name>
        <dbReference type="ChEBI" id="CHEBI:30616"/>
    </ligand>
</feature>
<dbReference type="InterPro" id="IPR000719">
    <property type="entry name" value="Prot_kinase_dom"/>
</dbReference>
<keyword evidence="2 5" id="KW-0547">Nucleotide-binding</keyword>
<feature type="transmembrane region" description="Helical" evidence="7">
    <location>
        <begin position="368"/>
        <end position="385"/>
    </location>
</feature>
<dbReference type="PROSITE" id="PS50011">
    <property type="entry name" value="PROTEIN_KINASE_DOM"/>
    <property type="match status" value="1"/>
</dbReference>
<evidence type="ECO:0000259" key="8">
    <source>
        <dbReference type="PROSITE" id="PS50011"/>
    </source>
</evidence>
<evidence type="ECO:0000256" key="5">
    <source>
        <dbReference type="PROSITE-ProRule" id="PRU10141"/>
    </source>
</evidence>
<dbReference type="InterPro" id="IPR011009">
    <property type="entry name" value="Kinase-like_dom_sf"/>
</dbReference>
<feature type="transmembrane region" description="Helical" evidence="7">
    <location>
        <begin position="397"/>
        <end position="419"/>
    </location>
</feature>
<dbReference type="Gene3D" id="1.10.510.10">
    <property type="entry name" value="Transferase(Phosphotransferase) domain 1"/>
    <property type="match status" value="1"/>
</dbReference>
<dbReference type="EMBL" id="JACGWZ010000004">
    <property type="protein sequence ID" value="MBA8825730.1"/>
    <property type="molecule type" value="Genomic_DNA"/>
</dbReference>
<keyword evidence="1" id="KW-0808">Transferase</keyword>
<keyword evidence="7" id="KW-0812">Transmembrane</keyword>
<keyword evidence="7" id="KW-0472">Membrane</keyword>
<dbReference type="PROSITE" id="PS00107">
    <property type="entry name" value="PROTEIN_KINASE_ATP"/>
    <property type="match status" value="1"/>
</dbReference>
<dbReference type="InterPro" id="IPR017441">
    <property type="entry name" value="Protein_kinase_ATP_BS"/>
</dbReference>
<evidence type="ECO:0000313" key="9">
    <source>
        <dbReference type="EMBL" id="MBA8825730.1"/>
    </source>
</evidence>
<dbReference type="InterPro" id="IPR008271">
    <property type="entry name" value="Ser/Thr_kinase_AS"/>
</dbReference>
<evidence type="ECO:0000256" key="1">
    <source>
        <dbReference type="ARBA" id="ARBA00022679"/>
    </source>
</evidence>
<accession>A0A839DXY1</accession>
<keyword evidence="7" id="KW-1133">Transmembrane helix</keyword>
<dbReference type="CDD" id="cd14014">
    <property type="entry name" value="STKc_PknB_like"/>
    <property type="match status" value="1"/>
</dbReference>
<dbReference type="AlphaFoldDB" id="A0A839DXY1"/>
<dbReference type="GO" id="GO:0005524">
    <property type="term" value="F:ATP binding"/>
    <property type="evidence" value="ECO:0007669"/>
    <property type="project" value="UniProtKB-UniRule"/>
</dbReference>
<dbReference type="Gene3D" id="3.30.200.20">
    <property type="entry name" value="Phosphorylase Kinase, domain 1"/>
    <property type="match status" value="1"/>
</dbReference>
<dbReference type="SMART" id="SM00220">
    <property type="entry name" value="S_TKc"/>
    <property type="match status" value="1"/>
</dbReference>
<dbReference type="PANTHER" id="PTHR43289:SF34">
    <property type="entry name" value="SERINE_THREONINE-PROTEIN KINASE YBDM-RELATED"/>
    <property type="match status" value="1"/>
</dbReference>
<evidence type="ECO:0000256" key="6">
    <source>
        <dbReference type="SAM" id="MobiDB-lite"/>
    </source>
</evidence>
<feature type="region of interest" description="Disordered" evidence="6">
    <location>
        <begin position="292"/>
        <end position="357"/>
    </location>
</feature>
<dbReference type="GO" id="GO:0004674">
    <property type="term" value="F:protein serine/threonine kinase activity"/>
    <property type="evidence" value="ECO:0007669"/>
    <property type="project" value="UniProtKB-KW"/>
</dbReference>
<evidence type="ECO:0000313" key="10">
    <source>
        <dbReference type="Proteomes" id="UP000569329"/>
    </source>
</evidence>
<protein>
    <submittedName>
        <fullName evidence="9">Serine/threonine protein kinase</fullName>
    </submittedName>
</protein>
<reference evidence="9 10" key="1">
    <citation type="submission" date="2020-07" db="EMBL/GenBank/DDBJ databases">
        <title>Sequencing the genomes of 1000 actinobacteria strains.</title>
        <authorList>
            <person name="Klenk H.-P."/>
        </authorList>
    </citation>
    <scope>NUCLEOTIDE SEQUENCE [LARGE SCALE GENOMIC DNA]</scope>
    <source>
        <strain evidence="9 10">DSM 45975</strain>
    </source>
</reference>
<keyword evidence="9" id="KW-0723">Serine/threonine-protein kinase</keyword>